<evidence type="ECO:0000313" key="3">
    <source>
        <dbReference type="Proteomes" id="UP000663873"/>
    </source>
</evidence>
<dbReference type="Proteomes" id="UP000663873">
    <property type="component" value="Unassembled WGS sequence"/>
</dbReference>
<comment type="caution">
    <text evidence="2">The sequence shown here is derived from an EMBL/GenBank/DDBJ whole genome shotgun (WGS) entry which is preliminary data.</text>
</comment>
<evidence type="ECO:0008006" key="4">
    <source>
        <dbReference type="Google" id="ProtNLM"/>
    </source>
</evidence>
<dbReference type="InterPro" id="IPR014751">
    <property type="entry name" value="XRCC4-like_C"/>
</dbReference>
<keyword evidence="3" id="KW-1185">Reference proteome</keyword>
<evidence type="ECO:0000313" key="2">
    <source>
        <dbReference type="EMBL" id="CAF4965854.1"/>
    </source>
</evidence>
<name>A0A821YVB9_9BILA</name>
<feature type="non-terminal residue" evidence="2">
    <location>
        <position position="1"/>
    </location>
</feature>
<dbReference type="Gene3D" id="1.20.5.370">
    <property type="match status" value="1"/>
</dbReference>
<reference evidence="2" key="1">
    <citation type="submission" date="2021-02" db="EMBL/GenBank/DDBJ databases">
        <authorList>
            <person name="Nowell W R."/>
        </authorList>
    </citation>
    <scope>NUCLEOTIDE SEQUENCE</scope>
</reference>
<sequence>VALDHSNRSNTDLQKSFKRLQVNISELQIQFEELQQQRDGANELALAAERRASGMIAELEELRSALEQAERARRSAESEL</sequence>
<accession>A0A821YVB9</accession>
<feature type="coiled-coil region" evidence="1">
    <location>
        <begin position="10"/>
        <end position="79"/>
    </location>
</feature>
<evidence type="ECO:0000256" key="1">
    <source>
        <dbReference type="SAM" id="Coils"/>
    </source>
</evidence>
<protein>
    <recommendedName>
        <fullName evidence="4">Myosin heavy chain</fullName>
    </recommendedName>
</protein>
<keyword evidence="1" id="KW-0175">Coiled coil</keyword>
<organism evidence="2 3">
    <name type="scientific">Rotaria socialis</name>
    <dbReference type="NCBI Taxonomy" id="392032"/>
    <lineage>
        <taxon>Eukaryota</taxon>
        <taxon>Metazoa</taxon>
        <taxon>Spiralia</taxon>
        <taxon>Gnathifera</taxon>
        <taxon>Rotifera</taxon>
        <taxon>Eurotatoria</taxon>
        <taxon>Bdelloidea</taxon>
        <taxon>Philodinida</taxon>
        <taxon>Philodinidae</taxon>
        <taxon>Rotaria</taxon>
    </lineage>
</organism>
<gene>
    <name evidence="2" type="ORF">UJA718_LOCUS48490</name>
</gene>
<dbReference type="EMBL" id="CAJOBP010097253">
    <property type="protein sequence ID" value="CAF4965854.1"/>
    <property type="molecule type" value="Genomic_DNA"/>
</dbReference>
<dbReference type="AlphaFoldDB" id="A0A821YVB9"/>
<feature type="non-terminal residue" evidence="2">
    <location>
        <position position="80"/>
    </location>
</feature>
<proteinExistence type="predicted"/>